<dbReference type="Proteomes" id="UP001155483">
    <property type="component" value="Unassembled WGS sequence"/>
</dbReference>
<comment type="caution">
    <text evidence="1">The sequence shown here is derived from an EMBL/GenBank/DDBJ whole genome shotgun (WGS) entry which is preliminary data.</text>
</comment>
<dbReference type="Pfam" id="PF10899">
    <property type="entry name" value="AbiGi"/>
    <property type="match status" value="1"/>
</dbReference>
<protein>
    <submittedName>
        <fullName evidence="1">Abortive infection system antitoxin AbiGi family protein</fullName>
    </submittedName>
</protein>
<evidence type="ECO:0000313" key="1">
    <source>
        <dbReference type="EMBL" id="MCU7551790.1"/>
    </source>
</evidence>
<accession>A0A9X2XYZ6</accession>
<dbReference type="AlphaFoldDB" id="A0A9X2XYZ6"/>
<dbReference type="RefSeq" id="WP_279299227.1">
    <property type="nucleotide sequence ID" value="NZ_JAOTIF010000023.1"/>
</dbReference>
<evidence type="ECO:0000313" key="2">
    <source>
        <dbReference type="Proteomes" id="UP001155483"/>
    </source>
</evidence>
<proteinExistence type="predicted"/>
<keyword evidence="2" id="KW-1185">Reference proteome</keyword>
<gene>
    <name evidence="1" type="ORF">OCK74_21900</name>
</gene>
<dbReference type="EMBL" id="JAOTIF010000023">
    <property type="protein sequence ID" value="MCU7551790.1"/>
    <property type="molecule type" value="Genomic_DNA"/>
</dbReference>
<organism evidence="1 2">
    <name type="scientific">Paraflavisolibacter caeni</name>
    <dbReference type="NCBI Taxonomy" id="2982496"/>
    <lineage>
        <taxon>Bacteria</taxon>
        <taxon>Pseudomonadati</taxon>
        <taxon>Bacteroidota</taxon>
        <taxon>Chitinophagia</taxon>
        <taxon>Chitinophagales</taxon>
        <taxon>Chitinophagaceae</taxon>
        <taxon>Paraflavisolibacter</taxon>
    </lineage>
</organism>
<dbReference type="InterPro" id="IPR021223">
    <property type="entry name" value="AbiGi"/>
</dbReference>
<reference evidence="1" key="1">
    <citation type="submission" date="2022-09" db="EMBL/GenBank/DDBJ databases">
        <authorList>
            <person name="Yuan C."/>
            <person name="Ke Z."/>
        </authorList>
    </citation>
    <scope>NUCLEOTIDE SEQUENCE</scope>
    <source>
        <strain evidence="1">LB-8</strain>
    </source>
</reference>
<name>A0A9X2XYZ6_9BACT</name>
<reference evidence="1" key="2">
    <citation type="submission" date="2023-04" db="EMBL/GenBank/DDBJ databases">
        <title>Paracnuella aquatica gen. nov., sp. nov., a member of the family Chitinophagaceae isolated from a hot spring.</title>
        <authorList>
            <person name="Wang C."/>
        </authorList>
    </citation>
    <scope>NUCLEOTIDE SEQUENCE</scope>
    <source>
        <strain evidence="1">LB-8</strain>
    </source>
</reference>
<sequence length="288" mass="33673">MLKQVDHIFHFTTELNTLKEILNTGFKPSYARETLADSNVLVPMVSFSNILLRDVGNVEVLNYGEYAIGFEREWGIRNEFNPVVYTYKNGLLQNNLKSFLDNTVFLSFITEFRDKLKLFNSNGMKFSSHINLTNTTKEALDLLDYLTLNYKDELIDSISAHSRAIHLKNIQIFAITKQYKVKNVQDKEFIAYNDREWRKSYPELDILFEGEENYTHWINAPKPHFNNEPFLLKFSIKDVKAILVKNKEEIYEIVSELKSLHGDDLIDKLVSRRSLLIGTKETLEKNNF</sequence>